<keyword evidence="1" id="KW-0175">Coiled coil</keyword>
<feature type="region of interest" description="Disordered" evidence="2">
    <location>
        <begin position="404"/>
        <end position="499"/>
    </location>
</feature>
<dbReference type="Proteomes" id="UP000320735">
    <property type="component" value="Unassembled WGS sequence"/>
</dbReference>
<feature type="region of interest" description="Disordered" evidence="2">
    <location>
        <begin position="779"/>
        <end position="849"/>
    </location>
</feature>
<dbReference type="RefSeq" id="WP_146373519.1">
    <property type="nucleotide sequence ID" value="NZ_SJPP01000003.1"/>
</dbReference>
<keyword evidence="3" id="KW-0472">Membrane</keyword>
<dbReference type="AlphaFoldDB" id="A0A5C6B516"/>
<reference evidence="5 6" key="1">
    <citation type="submission" date="2019-02" db="EMBL/GenBank/DDBJ databases">
        <title>Deep-cultivation of Planctomycetes and their phenomic and genomic characterization uncovers novel biology.</title>
        <authorList>
            <person name="Wiegand S."/>
            <person name="Jogler M."/>
            <person name="Boedeker C."/>
            <person name="Pinto D."/>
            <person name="Vollmers J."/>
            <person name="Rivas-Marin E."/>
            <person name="Kohn T."/>
            <person name="Peeters S.H."/>
            <person name="Heuer A."/>
            <person name="Rast P."/>
            <person name="Oberbeckmann S."/>
            <person name="Bunk B."/>
            <person name="Jeske O."/>
            <person name="Meyerdierks A."/>
            <person name="Storesund J.E."/>
            <person name="Kallscheuer N."/>
            <person name="Luecker S."/>
            <person name="Lage O.M."/>
            <person name="Pohl T."/>
            <person name="Merkel B.J."/>
            <person name="Hornburger P."/>
            <person name="Mueller R.-W."/>
            <person name="Bruemmer F."/>
            <person name="Labrenz M."/>
            <person name="Spormann A.M."/>
            <person name="Op Den Camp H."/>
            <person name="Overmann J."/>
            <person name="Amann R."/>
            <person name="Jetten M.S.M."/>
            <person name="Mascher T."/>
            <person name="Medema M.H."/>
            <person name="Devos D.P."/>
            <person name="Kaster A.-K."/>
            <person name="Ovreas L."/>
            <person name="Rohde M."/>
            <person name="Galperin M.Y."/>
            <person name="Jogler C."/>
        </authorList>
    </citation>
    <scope>NUCLEOTIDE SEQUENCE [LARGE SCALE GENOMIC DNA]</scope>
    <source>
        <strain evidence="5 6">CA54</strain>
    </source>
</reference>
<feature type="region of interest" description="Disordered" evidence="2">
    <location>
        <begin position="702"/>
        <end position="748"/>
    </location>
</feature>
<evidence type="ECO:0000313" key="6">
    <source>
        <dbReference type="Proteomes" id="UP000320735"/>
    </source>
</evidence>
<dbReference type="PANTHER" id="PTHR34978:SF3">
    <property type="entry name" value="SLR0241 PROTEIN"/>
    <property type="match status" value="1"/>
</dbReference>
<keyword evidence="6" id="KW-1185">Reference proteome</keyword>
<name>A0A5C6B516_9PLAN</name>
<feature type="transmembrane region" description="Helical" evidence="3">
    <location>
        <begin position="12"/>
        <end position="33"/>
    </location>
</feature>
<feature type="compositionally biased region" description="Polar residues" evidence="2">
    <location>
        <begin position="729"/>
        <end position="739"/>
    </location>
</feature>
<feature type="coiled-coil region" evidence="1">
    <location>
        <begin position="892"/>
        <end position="944"/>
    </location>
</feature>
<evidence type="ECO:0000256" key="3">
    <source>
        <dbReference type="SAM" id="Phobius"/>
    </source>
</evidence>
<evidence type="ECO:0000259" key="4">
    <source>
        <dbReference type="Pfam" id="PF05569"/>
    </source>
</evidence>
<evidence type="ECO:0000313" key="5">
    <source>
        <dbReference type="EMBL" id="TWU06652.1"/>
    </source>
</evidence>
<dbReference type="PANTHER" id="PTHR34978">
    <property type="entry name" value="POSSIBLE SENSOR-TRANSDUCER PROTEIN BLAR"/>
    <property type="match status" value="1"/>
</dbReference>
<proteinExistence type="predicted"/>
<feature type="transmembrane region" description="Helical" evidence="3">
    <location>
        <begin position="176"/>
        <end position="200"/>
    </location>
</feature>
<comment type="caution">
    <text evidence="5">The sequence shown here is derived from an EMBL/GenBank/DDBJ whole genome shotgun (WGS) entry which is preliminary data.</text>
</comment>
<evidence type="ECO:0000256" key="2">
    <source>
        <dbReference type="SAM" id="MobiDB-lite"/>
    </source>
</evidence>
<feature type="transmembrane region" description="Helical" evidence="3">
    <location>
        <begin position="378"/>
        <end position="402"/>
    </location>
</feature>
<dbReference type="EMBL" id="SJPP01000003">
    <property type="protein sequence ID" value="TWU06652.1"/>
    <property type="molecule type" value="Genomic_DNA"/>
</dbReference>
<accession>A0A5C6B516</accession>
<evidence type="ECO:0000256" key="1">
    <source>
        <dbReference type="SAM" id="Coils"/>
    </source>
</evidence>
<feature type="compositionally biased region" description="Polar residues" evidence="2">
    <location>
        <begin position="790"/>
        <end position="810"/>
    </location>
</feature>
<protein>
    <submittedName>
        <fullName evidence="5">BlaR1 peptidase M56</fullName>
    </submittedName>
</protein>
<gene>
    <name evidence="5" type="ORF">CA54_50490</name>
</gene>
<dbReference type="OrthoDB" id="222215at2"/>
<dbReference type="InterPro" id="IPR008756">
    <property type="entry name" value="Peptidase_M56"/>
</dbReference>
<dbReference type="Pfam" id="PF05569">
    <property type="entry name" value="Peptidase_M56"/>
    <property type="match status" value="1"/>
</dbReference>
<keyword evidence="3" id="KW-0812">Transmembrane</keyword>
<feature type="domain" description="Peptidase M56" evidence="4">
    <location>
        <begin position="163"/>
        <end position="363"/>
    </location>
</feature>
<feature type="transmembrane region" description="Helical" evidence="3">
    <location>
        <begin position="45"/>
        <end position="64"/>
    </location>
</feature>
<feature type="coiled-coil region" evidence="1">
    <location>
        <begin position="606"/>
        <end position="633"/>
    </location>
</feature>
<sequence>MNETLHFLESHGGMLITGASALLVVGGVALLLHRAPINRQRAGELTIVAVMAWMLIACIPLPRFSTNELLPQTPVPPVATQILDQVPIAAPPVPEAIAQDRLAEEDARIHETAEILEQLAQLDAEQPVLPLVDGDLPLNDSPPTFEANVAVVATPMIAPSSPGAALAAEGFSWRQIVAALYLGGAALCIAWVVLGWLLLFRLTRQAISPHGWLRDLYTSLSSDPLPRLLVSSKCRRAFSCGWWRPTIVLPLECCEESRADQLRQILLHELAHLQQGDQRGRVLFNIALPLLYVHPLYWWIRSRTYLAAELVADDWAAGHSSTTAYAGELIALVKEQGRRGMAHVGTVGIFSSPTQFYRRMEMLVRRQTPLMTTCTRRWRLLTTLTAAAAVILLSSTLGVRLVQAEPDDGDKPSETVEAAPETQAKPANPQTPVTVDAPDVGEKQSETVEATPDTDTTPAKHVDDRVRKVFGVSGRTEDDDDESSGRSNRRISFGGGRVSSQRTPEFLLSLIKSKYRDVLIMRLQLINRRATDKEKEIRKLLTDENISDIVLIERLYKNVLNRPVDDAEMAIVQKILMLSDNRGDSIRSMFESMGKLDEAVSAALTVLELEPQLAKMETELRELIEQVDTITADFNPDEEAPDTVRKKIKLSNRSGEEVKSWGDVWRILNEQNDSLAVRTNDLKKEFNELAKLDQELQKQRSTSNLSRYWYGTPKTPSRTGKPAADDSWYAQTQKPQTGATPPKQRTRTVIKRVPVRVARTTPDGRTVYETRIVEKEVVVPEKDTYPQDPQVPTDNPKNVQPYAPSQSDAPTYNAPRPSARQTPVPIPRTPQVPTTQKKIEPIPDSRLPSTHHDVIKLATDYSQTHSELDSAKRTYERVQKLNEKGVVSQAEYEKAAEKLASMRERLKTMQTIAEILRESLEAELNALKLEMNQADKTKDEVRKAQLHTRFTRVSGNLRILKTMK</sequence>
<keyword evidence="3" id="KW-1133">Transmembrane helix</keyword>
<feature type="compositionally biased region" description="Basic and acidic residues" evidence="2">
    <location>
        <begin position="458"/>
        <end position="467"/>
    </location>
</feature>
<dbReference type="InterPro" id="IPR052173">
    <property type="entry name" value="Beta-lactam_resp_regulator"/>
</dbReference>
<organism evidence="5 6">
    <name type="scientific">Symmachiella macrocystis</name>
    <dbReference type="NCBI Taxonomy" id="2527985"/>
    <lineage>
        <taxon>Bacteria</taxon>
        <taxon>Pseudomonadati</taxon>
        <taxon>Planctomycetota</taxon>
        <taxon>Planctomycetia</taxon>
        <taxon>Planctomycetales</taxon>
        <taxon>Planctomycetaceae</taxon>
        <taxon>Symmachiella</taxon>
    </lineage>
</organism>
<dbReference type="CDD" id="cd07341">
    <property type="entry name" value="M56_BlaR1_MecR1_like"/>
    <property type="match status" value="1"/>
</dbReference>